<keyword evidence="7" id="KW-0349">Heme</keyword>
<evidence type="ECO:0000256" key="4">
    <source>
        <dbReference type="ARBA" id="ARBA00016116"/>
    </source>
</evidence>
<feature type="region of interest" description="Disordered" evidence="18">
    <location>
        <begin position="569"/>
        <end position="619"/>
    </location>
</feature>
<evidence type="ECO:0000256" key="6">
    <source>
        <dbReference type="ARBA" id="ARBA00022475"/>
    </source>
</evidence>
<dbReference type="GO" id="GO:0008121">
    <property type="term" value="F:quinol-cytochrome-c reductase activity"/>
    <property type="evidence" value="ECO:0007669"/>
    <property type="project" value="UniProtKB-EC"/>
</dbReference>
<feature type="domain" description="Cytochrome b/b6 N-terminal region profile" evidence="20">
    <location>
        <begin position="41"/>
        <end position="267"/>
    </location>
</feature>
<evidence type="ECO:0000256" key="15">
    <source>
        <dbReference type="ARBA" id="ARBA00023136"/>
    </source>
</evidence>
<dbReference type="PANTHER" id="PTHR19271:SF16">
    <property type="entry name" value="CYTOCHROME B"/>
    <property type="match status" value="1"/>
</dbReference>
<evidence type="ECO:0000256" key="3">
    <source>
        <dbReference type="ARBA" id="ARBA00012951"/>
    </source>
</evidence>
<dbReference type="Proteomes" id="UP000199009">
    <property type="component" value="Chromosome I"/>
</dbReference>
<gene>
    <name evidence="21" type="ORF">SAMN04489810_2761</name>
</gene>
<dbReference type="InterPro" id="IPR016174">
    <property type="entry name" value="Di-haem_cyt_TM"/>
</dbReference>
<evidence type="ECO:0000256" key="17">
    <source>
        <dbReference type="ARBA" id="ARBA00029568"/>
    </source>
</evidence>
<evidence type="ECO:0000256" key="7">
    <source>
        <dbReference type="ARBA" id="ARBA00022617"/>
    </source>
</evidence>
<dbReference type="PANTHER" id="PTHR19271">
    <property type="entry name" value="CYTOCHROME B"/>
    <property type="match status" value="1"/>
</dbReference>
<dbReference type="InterPro" id="IPR027387">
    <property type="entry name" value="Cytb/b6-like_sf"/>
</dbReference>
<reference evidence="21 22" key="1">
    <citation type="submission" date="2016-10" db="EMBL/GenBank/DDBJ databases">
        <authorList>
            <person name="de Groot N.N."/>
        </authorList>
    </citation>
    <scope>NUCLEOTIDE SEQUENCE [LARGE SCALE GENOMIC DNA]</scope>
    <source>
        <strain evidence="21 22">DSM 23142</strain>
    </source>
</reference>
<keyword evidence="14" id="KW-0408">Iron</keyword>
<evidence type="ECO:0000256" key="9">
    <source>
        <dbReference type="ARBA" id="ARBA00022692"/>
    </source>
</evidence>
<evidence type="ECO:0000256" key="8">
    <source>
        <dbReference type="ARBA" id="ARBA00022660"/>
    </source>
</evidence>
<keyword evidence="15 19" id="KW-0472">Membrane</keyword>
<evidence type="ECO:0000256" key="13">
    <source>
        <dbReference type="ARBA" id="ARBA00022989"/>
    </source>
</evidence>
<evidence type="ECO:0000256" key="11">
    <source>
        <dbReference type="ARBA" id="ARBA00022967"/>
    </source>
</evidence>
<dbReference type="EMBL" id="LT629692">
    <property type="protein sequence ID" value="SDH30704.1"/>
    <property type="molecule type" value="Genomic_DNA"/>
</dbReference>
<accession>A0A1G8BCB0</accession>
<evidence type="ECO:0000256" key="12">
    <source>
        <dbReference type="ARBA" id="ARBA00022982"/>
    </source>
</evidence>
<evidence type="ECO:0000256" key="19">
    <source>
        <dbReference type="SAM" id="Phobius"/>
    </source>
</evidence>
<organism evidence="21 22">
    <name type="scientific">Microbacterium pygmaeum</name>
    <dbReference type="NCBI Taxonomy" id="370764"/>
    <lineage>
        <taxon>Bacteria</taxon>
        <taxon>Bacillati</taxon>
        <taxon>Actinomycetota</taxon>
        <taxon>Actinomycetes</taxon>
        <taxon>Micrococcales</taxon>
        <taxon>Microbacteriaceae</taxon>
        <taxon>Microbacterium</taxon>
    </lineage>
</organism>
<dbReference type="FunFam" id="1.20.810.10:FF:000007">
    <property type="entry name" value="Ubiquinol-cytochrome C reductase B subunit"/>
    <property type="match status" value="1"/>
</dbReference>
<dbReference type="Gene3D" id="1.20.810.10">
    <property type="entry name" value="Cytochrome Bc1 Complex, Chain C"/>
    <property type="match status" value="1"/>
</dbReference>
<feature type="compositionally biased region" description="Basic and acidic residues" evidence="18">
    <location>
        <begin position="610"/>
        <end position="619"/>
    </location>
</feature>
<evidence type="ECO:0000256" key="18">
    <source>
        <dbReference type="SAM" id="MobiDB-lite"/>
    </source>
</evidence>
<dbReference type="GO" id="GO:0005886">
    <property type="term" value="C:plasma membrane"/>
    <property type="evidence" value="ECO:0007669"/>
    <property type="project" value="UniProtKB-SubCell"/>
</dbReference>
<sequence length="619" mass="68502">MSTSTHPTENLTQEPAVKEDLVTIPAGKNGNPLGGRFLGATANYIDERTSLSGMVKELGRKIFPDHWSFMLGEIALWSFVVVLLSGTFLTFFFQASMVPTHYTGAFIPMRGVEMSAALDSSLRLSFDIRGGLLVRQIHHWAALVFIAGIGVHMLRIFFTGAFRKPRELNWVIGFILFILAMGEGFTGYSLPDDLLSGNGLRIIDGMVKGIPVIGTWISFLLFGGEFPGTAIVGRLYTLHILLLPAILVALLVLHLMLMVINKHTQFAGPGRKNSNVVGYPMMPVYMSKMGGFLFITFGVIVLIASLFTINPIWNYGPYDPSPVSAGTQPDWYIGFADGALRLVPPHLESVFLGHTWSWNILIPLGGLGLFIVLVLIYPFIEAWVTGDKREHHIAQRPRNAATRTAIGAAGVTFYAVLWAAASSDIIATHFYVTMEGVIHTLQALLILGPVIAYFVTKRICIALQKKDREIALHGYESGRIVRLPGGEYIEVHQPVDEYERWKLVDNENYEPLVVRPNSRGRIPWHENIRASISRWFFEDRLSPVTQPELDAALAHQHHELEHIATEEDAELQGAHERAGVPDAPHVPLDDGHSSETAVRPSNVIIPESGRTGKDDKPSS</sequence>
<evidence type="ECO:0000313" key="22">
    <source>
        <dbReference type="Proteomes" id="UP000199009"/>
    </source>
</evidence>
<feature type="transmembrane region" description="Helical" evidence="19">
    <location>
        <begin position="170"/>
        <end position="190"/>
    </location>
</feature>
<comment type="subcellular location">
    <subcellularLocation>
        <location evidence="2">Cell membrane</location>
        <topology evidence="2">Multi-pass membrane protein</topology>
    </subcellularLocation>
</comment>
<keyword evidence="8" id="KW-0679">Respiratory chain</keyword>
<keyword evidence="22" id="KW-1185">Reference proteome</keyword>
<keyword evidence="9 19" id="KW-0812">Transmembrane</keyword>
<feature type="transmembrane region" description="Helical" evidence="19">
    <location>
        <begin position="74"/>
        <end position="93"/>
    </location>
</feature>
<comment type="catalytic activity">
    <reaction evidence="16">
        <text>a quinol + 2 Fe(III)-[cytochrome c](out) = a quinone + 2 Fe(II)-[cytochrome c](out) + 2 H(+)(out)</text>
        <dbReference type="Rhea" id="RHEA:11484"/>
        <dbReference type="Rhea" id="RHEA-COMP:10350"/>
        <dbReference type="Rhea" id="RHEA-COMP:14399"/>
        <dbReference type="ChEBI" id="CHEBI:15378"/>
        <dbReference type="ChEBI" id="CHEBI:24646"/>
        <dbReference type="ChEBI" id="CHEBI:29033"/>
        <dbReference type="ChEBI" id="CHEBI:29034"/>
        <dbReference type="ChEBI" id="CHEBI:132124"/>
        <dbReference type="EC" id="7.1.1.8"/>
    </reaction>
</comment>
<proteinExistence type="predicted"/>
<protein>
    <recommendedName>
        <fullName evidence="4">Cytochrome bc1 complex cytochrome b subunit</fullName>
        <ecNumber evidence="3">7.1.1.8</ecNumber>
    </recommendedName>
    <alternativeName>
        <fullName evidence="17">Cytochrome bc1 reductase complex subunit QcrB</fullName>
    </alternativeName>
</protein>
<feature type="transmembrane region" description="Helical" evidence="19">
    <location>
        <begin position="405"/>
        <end position="431"/>
    </location>
</feature>
<evidence type="ECO:0000256" key="5">
    <source>
        <dbReference type="ARBA" id="ARBA00022448"/>
    </source>
</evidence>
<dbReference type="GO" id="GO:0016491">
    <property type="term" value="F:oxidoreductase activity"/>
    <property type="evidence" value="ECO:0007669"/>
    <property type="project" value="InterPro"/>
</dbReference>
<keyword evidence="11" id="KW-1278">Translocase</keyword>
<keyword evidence="12" id="KW-0249">Electron transport</keyword>
<dbReference type="InterPro" id="IPR005797">
    <property type="entry name" value="Cyt_b/b6_N"/>
</dbReference>
<keyword evidence="5" id="KW-0813">Transport</keyword>
<feature type="transmembrane region" description="Helical" evidence="19">
    <location>
        <begin position="236"/>
        <end position="260"/>
    </location>
</feature>
<evidence type="ECO:0000256" key="10">
    <source>
        <dbReference type="ARBA" id="ARBA00022723"/>
    </source>
</evidence>
<dbReference type="Pfam" id="PF13631">
    <property type="entry name" value="Cytochrom_B_N_2"/>
    <property type="match status" value="1"/>
</dbReference>
<feature type="transmembrane region" description="Helical" evidence="19">
    <location>
        <begin position="360"/>
        <end position="384"/>
    </location>
</feature>
<dbReference type="AlphaFoldDB" id="A0A1G8BCB0"/>
<evidence type="ECO:0000313" key="21">
    <source>
        <dbReference type="EMBL" id="SDH30704.1"/>
    </source>
</evidence>
<name>A0A1G8BCB0_9MICO</name>
<keyword evidence="10" id="KW-0479">Metal-binding</keyword>
<evidence type="ECO:0000259" key="20">
    <source>
        <dbReference type="PROSITE" id="PS51002"/>
    </source>
</evidence>
<comment type="cofactor">
    <cofactor evidence="1">
        <name>heme</name>
        <dbReference type="ChEBI" id="CHEBI:30413"/>
    </cofactor>
</comment>
<feature type="transmembrane region" description="Helical" evidence="19">
    <location>
        <begin position="437"/>
        <end position="456"/>
    </location>
</feature>
<evidence type="ECO:0000256" key="2">
    <source>
        <dbReference type="ARBA" id="ARBA00004651"/>
    </source>
</evidence>
<keyword evidence="13 19" id="KW-1133">Transmembrane helix</keyword>
<dbReference type="PROSITE" id="PS51002">
    <property type="entry name" value="CYTB_NTER"/>
    <property type="match status" value="1"/>
</dbReference>
<dbReference type="EC" id="7.1.1.8" evidence="3"/>
<dbReference type="GO" id="GO:0046872">
    <property type="term" value="F:metal ion binding"/>
    <property type="evidence" value="ECO:0007669"/>
    <property type="project" value="UniProtKB-KW"/>
</dbReference>
<feature type="transmembrane region" description="Helical" evidence="19">
    <location>
        <begin position="291"/>
        <end position="313"/>
    </location>
</feature>
<dbReference type="GO" id="GO:0022904">
    <property type="term" value="P:respiratory electron transport chain"/>
    <property type="evidence" value="ECO:0007669"/>
    <property type="project" value="InterPro"/>
</dbReference>
<feature type="transmembrane region" description="Helical" evidence="19">
    <location>
        <begin position="139"/>
        <end position="158"/>
    </location>
</feature>
<dbReference type="SUPFAM" id="SSF81342">
    <property type="entry name" value="Transmembrane di-heme cytochromes"/>
    <property type="match status" value="1"/>
</dbReference>
<evidence type="ECO:0000256" key="1">
    <source>
        <dbReference type="ARBA" id="ARBA00001971"/>
    </source>
</evidence>
<evidence type="ECO:0000256" key="16">
    <source>
        <dbReference type="ARBA" id="ARBA00029351"/>
    </source>
</evidence>
<dbReference type="STRING" id="370764.SAMN04489810_2761"/>
<keyword evidence="6" id="KW-1003">Cell membrane</keyword>
<evidence type="ECO:0000256" key="14">
    <source>
        <dbReference type="ARBA" id="ARBA00023004"/>
    </source>
</evidence>